<reference evidence="10 11" key="1">
    <citation type="submission" date="2021-04" db="EMBL/GenBank/DDBJ databases">
        <title>Paenibacillus sp. DLE-14 whole genome sequence.</title>
        <authorList>
            <person name="Ham Y.J."/>
        </authorList>
    </citation>
    <scope>NUCLEOTIDE SEQUENCE [LARGE SCALE GENOMIC DNA]</scope>
    <source>
        <strain evidence="10 11">DLE-14</strain>
    </source>
</reference>
<evidence type="ECO:0000256" key="4">
    <source>
        <dbReference type="ARBA" id="ARBA00022692"/>
    </source>
</evidence>
<comment type="subcellular location">
    <subcellularLocation>
        <location evidence="1">Cell membrane</location>
        <topology evidence="1">Multi-pass membrane protein</topology>
    </subcellularLocation>
</comment>
<gene>
    <name evidence="10" type="ORF">I8J30_01530</name>
</gene>
<feature type="transmembrane region" description="Helical" evidence="8">
    <location>
        <begin position="49"/>
        <end position="67"/>
    </location>
</feature>
<evidence type="ECO:0000313" key="11">
    <source>
        <dbReference type="Proteomes" id="UP000673394"/>
    </source>
</evidence>
<evidence type="ECO:0000256" key="3">
    <source>
        <dbReference type="ARBA" id="ARBA00022475"/>
    </source>
</evidence>
<evidence type="ECO:0000256" key="6">
    <source>
        <dbReference type="ARBA" id="ARBA00023136"/>
    </source>
</evidence>
<evidence type="ECO:0000256" key="7">
    <source>
        <dbReference type="SAM" id="MobiDB-lite"/>
    </source>
</evidence>
<feature type="transmembrane region" description="Helical" evidence="8">
    <location>
        <begin position="73"/>
        <end position="96"/>
    </location>
</feature>
<name>A0ABS5C5V1_9BACL</name>
<keyword evidence="3" id="KW-1003">Cell membrane</keyword>
<comment type="similarity">
    <text evidence="2">Belongs to the UPF0702 family.</text>
</comment>
<dbReference type="Gene3D" id="3.30.240.20">
    <property type="entry name" value="bsu07140 like domains"/>
    <property type="match status" value="2"/>
</dbReference>
<dbReference type="PANTHER" id="PTHR34582">
    <property type="entry name" value="UPF0702 TRANSMEMBRANE PROTEIN YCAP"/>
    <property type="match status" value="1"/>
</dbReference>
<evidence type="ECO:0000256" key="1">
    <source>
        <dbReference type="ARBA" id="ARBA00004651"/>
    </source>
</evidence>
<accession>A0ABS5C5V1</accession>
<keyword evidence="6 8" id="KW-0472">Membrane</keyword>
<evidence type="ECO:0000256" key="5">
    <source>
        <dbReference type="ARBA" id="ARBA00022989"/>
    </source>
</evidence>
<evidence type="ECO:0000259" key="9">
    <source>
        <dbReference type="Pfam" id="PF04239"/>
    </source>
</evidence>
<dbReference type="EMBL" id="JAGKSP010000001">
    <property type="protein sequence ID" value="MBP3961376.1"/>
    <property type="molecule type" value="Genomic_DNA"/>
</dbReference>
<dbReference type="InterPro" id="IPR023090">
    <property type="entry name" value="UPF0702_alpha/beta_dom_sf"/>
</dbReference>
<dbReference type="Pfam" id="PF04239">
    <property type="entry name" value="DUF421"/>
    <property type="match status" value="1"/>
</dbReference>
<dbReference type="Proteomes" id="UP000673394">
    <property type="component" value="Unassembled WGS sequence"/>
</dbReference>
<keyword evidence="4 8" id="KW-0812">Transmembrane</keyword>
<protein>
    <submittedName>
        <fullName evidence="10">DUF421 domain-containing protein</fullName>
    </submittedName>
</protein>
<proteinExistence type="inferred from homology"/>
<feature type="compositionally biased region" description="Gly residues" evidence="7">
    <location>
        <begin position="173"/>
        <end position="182"/>
    </location>
</feature>
<evidence type="ECO:0000256" key="8">
    <source>
        <dbReference type="SAM" id="Phobius"/>
    </source>
</evidence>
<evidence type="ECO:0000313" key="10">
    <source>
        <dbReference type="EMBL" id="MBP3961376.1"/>
    </source>
</evidence>
<feature type="region of interest" description="Disordered" evidence="7">
    <location>
        <begin position="164"/>
        <end position="194"/>
    </location>
</feature>
<keyword evidence="5 8" id="KW-1133">Transmembrane helix</keyword>
<feature type="transmembrane region" description="Helical" evidence="8">
    <location>
        <begin position="19"/>
        <end position="37"/>
    </location>
</feature>
<dbReference type="InterPro" id="IPR007353">
    <property type="entry name" value="DUF421"/>
</dbReference>
<keyword evidence="11" id="KW-1185">Reference proteome</keyword>
<evidence type="ECO:0000256" key="2">
    <source>
        <dbReference type="ARBA" id="ARBA00006448"/>
    </source>
</evidence>
<comment type="caution">
    <text evidence="10">The sequence shown here is derived from an EMBL/GenBank/DDBJ whole genome shotgun (WGS) entry which is preliminary data.</text>
</comment>
<sequence>MRGCSSLALHPRRAAQVEYLTLMFRTLLIYFIVFLIMRLMGKREIGKLSVFDLVISVMIAEIAVFVIEDTQRPLLHGILPMVFLLIIQIVIAVITLKSRKLRILFDGKPVVLVEHGKLNREAMRKQRYNLDDLMLQFRENKTNIADVEFAILETTGKLSIIQKDRQEHHHPGSSGGEHGGQGQSHEAHFPKPFPKNYRFETLPVPLIMDGEIQKTNLEQLGKDRFWLNNQLRQRGITDVKQVFLCTIDHRGKIFLDARRGRNPHK</sequence>
<dbReference type="PANTHER" id="PTHR34582:SF6">
    <property type="entry name" value="UPF0702 TRANSMEMBRANE PROTEIN YCAP"/>
    <property type="match status" value="1"/>
</dbReference>
<feature type="domain" description="YetF C-terminal" evidence="9">
    <location>
        <begin position="97"/>
        <end position="247"/>
    </location>
</feature>
<organism evidence="10 11">
    <name type="scientific">Paenibacillus lignilyticus</name>
    <dbReference type="NCBI Taxonomy" id="1172615"/>
    <lineage>
        <taxon>Bacteria</taxon>
        <taxon>Bacillati</taxon>
        <taxon>Bacillota</taxon>
        <taxon>Bacilli</taxon>
        <taxon>Bacillales</taxon>
        <taxon>Paenibacillaceae</taxon>
        <taxon>Paenibacillus</taxon>
    </lineage>
</organism>